<sequence>MEERLESSMNQEYQTLIAWRKAHILLNRWQTVLVATQESV</sequence>
<protein>
    <submittedName>
        <fullName evidence="1">Uncharacterized protein</fullName>
    </submittedName>
</protein>
<gene>
    <name evidence="1" type="ORF">AVDCRST_MAG93-4192</name>
</gene>
<evidence type="ECO:0000313" key="1">
    <source>
        <dbReference type="EMBL" id="CAA9295001.1"/>
    </source>
</evidence>
<dbReference type="EMBL" id="CADCTR010001414">
    <property type="protein sequence ID" value="CAA9295001.1"/>
    <property type="molecule type" value="Genomic_DNA"/>
</dbReference>
<name>A0A6J4K3N3_9CHLR</name>
<organism evidence="1">
    <name type="scientific">uncultured Chloroflexia bacterium</name>
    <dbReference type="NCBI Taxonomy" id="1672391"/>
    <lineage>
        <taxon>Bacteria</taxon>
        <taxon>Bacillati</taxon>
        <taxon>Chloroflexota</taxon>
        <taxon>Chloroflexia</taxon>
        <taxon>environmental samples</taxon>
    </lineage>
</organism>
<proteinExistence type="predicted"/>
<accession>A0A6J4K3N3</accession>
<dbReference type="AlphaFoldDB" id="A0A6J4K3N3"/>
<reference evidence="1" key="1">
    <citation type="submission" date="2020-02" db="EMBL/GenBank/DDBJ databases">
        <authorList>
            <person name="Meier V. D."/>
        </authorList>
    </citation>
    <scope>NUCLEOTIDE SEQUENCE</scope>
    <source>
        <strain evidence="1">AVDCRST_MAG93</strain>
    </source>
</reference>